<evidence type="ECO:0000256" key="6">
    <source>
        <dbReference type="ARBA" id="ARBA00047662"/>
    </source>
</evidence>
<evidence type="ECO:0000313" key="9">
    <source>
        <dbReference type="EMBL" id="CAD7239623.1"/>
    </source>
</evidence>
<evidence type="ECO:0000256" key="1">
    <source>
        <dbReference type="ARBA" id="ARBA00001613"/>
    </source>
</evidence>
<dbReference type="OrthoDB" id="8119704at2759"/>
<dbReference type="PANTHER" id="PTHR43798">
    <property type="entry name" value="MONOACYLGLYCEROL LIPASE"/>
    <property type="match status" value="1"/>
</dbReference>
<dbReference type="SUPFAM" id="SSF53474">
    <property type="entry name" value="alpha/beta-Hydrolases"/>
    <property type="match status" value="1"/>
</dbReference>
<dbReference type="InterPro" id="IPR000073">
    <property type="entry name" value="AB_hydrolase_1"/>
</dbReference>
<dbReference type="PRINTS" id="PR00111">
    <property type="entry name" value="ABHYDROLASE"/>
</dbReference>
<reference evidence="9" key="1">
    <citation type="submission" date="2020-11" db="EMBL/GenBank/DDBJ databases">
        <authorList>
            <person name="Tran Van P."/>
        </authorList>
    </citation>
    <scope>NUCLEOTIDE SEQUENCE</scope>
</reference>
<evidence type="ECO:0000259" key="8">
    <source>
        <dbReference type="Pfam" id="PF00561"/>
    </source>
</evidence>
<comment type="function">
    <text evidence="7">Lipase that preferentially hydrolysis medium-chain saturated monoacylglycerols including 2-arachidonoylglycerol. Through 2-arachidonoylglycerol degradation may regulate endocannabinoid signaling pathways. Also has a lysophosphatidyl lipase activity with a preference for lysophosphatidylglycerol among other lysophospholipids. Also able to degrade bis(monoacylglycero)phosphate (BMP) and constitutes the major enzyme for BMP catabolism. BMP, also known as lysobisphosphatidic acid, is enriched in late endosomes and lysosomes and plays a key role in the formation of intraluminal vesicles and in lipid sorting.</text>
</comment>
<sequence length="187" mass="20045">MPVADDEADAAEPAYQQVEVDGIRVRYARKGGESGVPVVLIHGFGGDLDNWLFNIDAISESHPAIALDLPGHGQSDVKLPGASIAALAEFVDHFMSAIDVDKAHLVGHSMGAAIASQIAVVQPDRVSSLTLIGSAGLGEEINNEYTERFAMAGSRRDMKPALEMLFNDASLVSRQLVDDVLKYKRMD</sequence>
<evidence type="ECO:0000256" key="4">
    <source>
        <dbReference type="ARBA" id="ARBA00037874"/>
    </source>
</evidence>
<comment type="catalytic activity">
    <reaction evidence="6">
        <text>1-dodecanoylglycerol + H2O = dodecanoate + glycerol + H(+)</text>
        <dbReference type="Rhea" id="RHEA:44316"/>
        <dbReference type="ChEBI" id="CHEBI:15377"/>
        <dbReference type="ChEBI" id="CHEBI:15378"/>
        <dbReference type="ChEBI" id="CHEBI:17754"/>
        <dbReference type="ChEBI" id="CHEBI:18262"/>
        <dbReference type="ChEBI" id="CHEBI:75539"/>
    </reaction>
</comment>
<dbReference type="EMBL" id="OB733794">
    <property type="protein sequence ID" value="CAD7239623.1"/>
    <property type="molecule type" value="Genomic_DNA"/>
</dbReference>
<protein>
    <recommendedName>
        <fullName evidence="2">acylglycerol lipase</fullName>
        <ecNumber evidence="2">3.1.1.23</ecNumber>
    </recommendedName>
</protein>
<accession>A0A7R8ZX14</accession>
<comment type="catalytic activity">
    <reaction evidence="1">
        <text>Hydrolyzes glycerol monoesters of long-chain fatty acids.</text>
        <dbReference type="EC" id="3.1.1.23"/>
    </reaction>
</comment>
<dbReference type="PANTHER" id="PTHR43798:SF5">
    <property type="entry name" value="MONOACYLGLYCEROL LIPASE ABHD6"/>
    <property type="match status" value="1"/>
</dbReference>
<evidence type="ECO:0000256" key="5">
    <source>
        <dbReference type="ARBA" id="ARBA00046308"/>
    </source>
</evidence>
<evidence type="ECO:0000256" key="3">
    <source>
        <dbReference type="ARBA" id="ARBA00037797"/>
    </source>
</evidence>
<dbReference type="Gene3D" id="3.40.50.1820">
    <property type="entry name" value="alpha/beta hydrolase"/>
    <property type="match status" value="1"/>
</dbReference>
<comment type="subcellular location">
    <subcellularLocation>
        <location evidence="3">Late endosome membrane</location>
        <topology evidence="3">Single-pass type II membrane protein</topology>
    </subcellularLocation>
    <subcellularLocation>
        <location evidence="4">Lysosome membrane</location>
        <topology evidence="4">Single-pass type II membrane protein</topology>
    </subcellularLocation>
    <subcellularLocation>
        <location evidence="5">Mitochondrion membrane</location>
        <topology evidence="5">Single-pass type II membrane protein</topology>
    </subcellularLocation>
</comment>
<dbReference type="GO" id="GO:0046464">
    <property type="term" value="P:acylglycerol catabolic process"/>
    <property type="evidence" value="ECO:0007669"/>
    <property type="project" value="TreeGrafter"/>
</dbReference>
<name>A0A7R8ZX14_9CRUS</name>
<dbReference type="EC" id="3.1.1.23" evidence="2"/>
<organism evidence="9">
    <name type="scientific">Cyprideis torosa</name>
    <dbReference type="NCBI Taxonomy" id="163714"/>
    <lineage>
        <taxon>Eukaryota</taxon>
        <taxon>Metazoa</taxon>
        <taxon>Ecdysozoa</taxon>
        <taxon>Arthropoda</taxon>
        <taxon>Crustacea</taxon>
        <taxon>Oligostraca</taxon>
        <taxon>Ostracoda</taxon>
        <taxon>Podocopa</taxon>
        <taxon>Podocopida</taxon>
        <taxon>Cytherocopina</taxon>
        <taxon>Cytheroidea</taxon>
        <taxon>Cytherideidae</taxon>
        <taxon>Cyprideis</taxon>
    </lineage>
</organism>
<dbReference type="Pfam" id="PF00561">
    <property type="entry name" value="Abhydrolase_1"/>
    <property type="match status" value="1"/>
</dbReference>
<dbReference type="AlphaFoldDB" id="A0A7R8ZX14"/>
<feature type="non-terminal residue" evidence="9">
    <location>
        <position position="187"/>
    </location>
</feature>
<evidence type="ECO:0000256" key="2">
    <source>
        <dbReference type="ARBA" id="ARBA00013254"/>
    </source>
</evidence>
<dbReference type="InterPro" id="IPR029058">
    <property type="entry name" value="AB_hydrolase_fold"/>
</dbReference>
<gene>
    <name evidence="9" type="ORF">CTOB1V02_LOCUS17438</name>
</gene>
<dbReference type="InterPro" id="IPR050266">
    <property type="entry name" value="AB_hydrolase_sf"/>
</dbReference>
<dbReference type="GO" id="GO:0047372">
    <property type="term" value="F:monoacylglycerol lipase activity"/>
    <property type="evidence" value="ECO:0007669"/>
    <property type="project" value="UniProtKB-EC"/>
</dbReference>
<dbReference type="GO" id="GO:0031902">
    <property type="term" value="C:late endosome membrane"/>
    <property type="evidence" value="ECO:0007669"/>
    <property type="project" value="UniProtKB-SubCell"/>
</dbReference>
<dbReference type="GO" id="GO:0005765">
    <property type="term" value="C:lysosomal membrane"/>
    <property type="evidence" value="ECO:0007669"/>
    <property type="project" value="UniProtKB-SubCell"/>
</dbReference>
<feature type="domain" description="AB hydrolase-1" evidence="8">
    <location>
        <begin position="37"/>
        <end position="143"/>
    </location>
</feature>
<dbReference type="GO" id="GO:0031966">
    <property type="term" value="C:mitochondrial membrane"/>
    <property type="evidence" value="ECO:0007669"/>
    <property type="project" value="UniProtKB-SubCell"/>
</dbReference>
<evidence type="ECO:0000256" key="7">
    <source>
        <dbReference type="ARBA" id="ARBA00049568"/>
    </source>
</evidence>
<proteinExistence type="predicted"/>